<protein>
    <submittedName>
        <fullName evidence="1">Uncharacterized protein</fullName>
    </submittedName>
</protein>
<name>A0ACC1SRC3_9APHY</name>
<evidence type="ECO:0000313" key="2">
    <source>
        <dbReference type="Proteomes" id="UP001148662"/>
    </source>
</evidence>
<accession>A0ACC1SRC3</accession>
<gene>
    <name evidence="1" type="ORF">NM688_g5694</name>
</gene>
<sequence length="514" mass="57715">MTESAAADVLEPTEQTEQTAGSLINGLPDEILGEIFLQTMHLFLEYACQESRTCSHWIFITSVCRRWHDVAVRFPALWSYLILPCDKACLALLLEWARDAPLHVVYTSHYIGLDTLQLVLKEHLHHIQTLSLDVSRVEYERSVRDELTRPAIHLRILEIEMRTGATLSPECDNIVPWKSLSSMATLRVLDVENRTFSSEGITMAALLGVLAGVPLLRRLQLHKFVVVLVGQLSTTSLKNLEECDLHSTPAACSALLQHIITPEDMRIWVEYHSLGDADHPLVLASIATKPSSVSSRLLSFAIFLSCRQRRNERGRRRRVEYVTLSGCKPLVGPERVLRMDDYDTCALSLFLEFVSRPPPLKDLLRSLSLHLVQHLQVSLDDIHKASFDLSALSDKMPNLTMVTCTQWQISLVLDSICNLHVAMSGGGLAWPALTTLVLQEVSFSSRPHSHYDVKCVMLLRAGLLRRQTGGCATLDHLFIRMSTIEGSDLRILEGCCREIICERNKSPVPEADTN</sequence>
<organism evidence="1 2">
    <name type="scientific">Phlebia brevispora</name>
    <dbReference type="NCBI Taxonomy" id="194682"/>
    <lineage>
        <taxon>Eukaryota</taxon>
        <taxon>Fungi</taxon>
        <taxon>Dikarya</taxon>
        <taxon>Basidiomycota</taxon>
        <taxon>Agaricomycotina</taxon>
        <taxon>Agaricomycetes</taxon>
        <taxon>Polyporales</taxon>
        <taxon>Meruliaceae</taxon>
        <taxon>Phlebia</taxon>
    </lineage>
</organism>
<keyword evidence="2" id="KW-1185">Reference proteome</keyword>
<evidence type="ECO:0000313" key="1">
    <source>
        <dbReference type="EMBL" id="KAJ3544852.1"/>
    </source>
</evidence>
<dbReference type="EMBL" id="JANHOG010001076">
    <property type="protein sequence ID" value="KAJ3544852.1"/>
    <property type="molecule type" value="Genomic_DNA"/>
</dbReference>
<proteinExistence type="predicted"/>
<dbReference type="Proteomes" id="UP001148662">
    <property type="component" value="Unassembled WGS sequence"/>
</dbReference>
<reference evidence="1" key="1">
    <citation type="submission" date="2022-07" db="EMBL/GenBank/DDBJ databases">
        <title>Genome Sequence of Phlebia brevispora.</title>
        <authorList>
            <person name="Buettner E."/>
        </authorList>
    </citation>
    <scope>NUCLEOTIDE SEQUENCE</scope>
    <source>
        <strain evidence="1">MPL23</strain>
    </source>
</reference>
<comment type="caution">
    <text evidence="1">The sequence shown here is derived from an EMBL/GenBank/DDBJ whole genome shotgun (WGS) entry which is preliminary data.</text>
</comment>